<feature type="compositionally biased region" description="Basic and acidic residues" evidence="11">
    <location>
        <begin position="128"/>
        <end position="142"/>
    </location>
</feature>
<comment type="similarity">
    <text evidence="2">Belongs to the HD-ZIP homeobox family. Class II subfamily.</text>
</comment>
<dbReference type="InterPro" id="IPR050762">
    <property type="entry name" value="HD-ZIP_Homeobox_LZ_Class_II"/>
</dbReference>
<evidence type="ECO:0000256" key="7">
    <source>
        <dbReference type="ARBA" id="ARBA00023242"/>
    </source>
</evidence>
<dbReference type="InterPro" id="IPR003106">
    <property type="entry name" value="Leu_zip_homeo"/>
</dbReference>
<keyword evidence="3" id="KW-0805">Transcription regulation</keyword>
<keyword evidence="4 8" id="KW-0238">DNA-binding</keyword>
<dbReference type="SMART" id="SM00389">
    <property type="entry name" value="HOX"/>
    <property type="match status" value="1"/>
</dbReference>
<dbReference type="GO" id="GO:0000981">
    <property type="term" value="F:DNA-binding transcription factor activity, RNA polymerase II-specific"/>
    <property type="evidence" value="ECO:0007669"/>
    <property type="project" value="InterPro"/>
</dbReference>
<keyword evidence="5 8" id="KW-0371">Homeobox</keyword>
<comment type="caution">
    <text evidence="13">The sequence shown here is derived from an EMBL/GenBank/DDBJ whole genome shotgun (WGS) entry which is preliminary data.</text>
</comment>
<dbReference type="FunFam" id="1.10.10.60:FF:000577">
    <property type="entry name" value="Homeobox-leucine zipper protein 18"/>
    <property type="match status" value="1"/>
</dbReference>
<name>A0AAP0D436_9ASTR</name>
<feature type="region of interest" description="Disordered" evidence="11">
    <location>
        <begin position="280"/>
        <end position="307"/>
    </location>
</feature>
<feature type="region of interest" description="Disordered" evidence="11">
    <location>
        <begin position="112"/>
        <end position="164"/>
    </location>
</feature>
<evidence type="ECO:0000256" key="3">
    <source>
        <dbReference type="ARBA" id="ARBA00023015"/>
    </source>
</evidence>
<dbReference type="InterPro" id="IPR017970">
    <property type="entry name" value="Homeobox_CS"/>
</dbReference>
<dbReference type="Pfam" id="PF00046">
    <property type="entry name" value="Homeodomain"/>
    <property type="match status" value="1"/>
</dbReference>
<dbReference type="EMBL" id="JBCNJP010000014">
    <property type="protein sequence ID" value="KAK9068231.1"/>
    <property type="molecule type" value="Genomic_DNA"/>
</dbReference>
<evidence type="ECO:0000256" key="5">
    <source>
        <dbReference type="ARBA" id="ARBA00023155"/>
    </source>
</evidence>
<evidence type="ECO:0000256" key="1">
    <source>
        <dbReference type="ARBA" id="ARBA00004123"/>
    </source>
</evidence>
<feature type="compositionally biased region" description="Low complexity" evidence="11">
    <location>
        <begin position="36"/>
        <end position="46"/>
    </location>
</feature>
<dbReference type="Proteomes" id="UP001408789">
    <property type="component" value="Unassembled WGS sequence"/>
</dbReference>
<evidence type="ECO:0000256" key="11">
    <source>
        <dbReference type="SAM" id="MobiDB-lite"/>
    </source>
</evidence>
<keyword evidence="6" id="KW-0804">Transcription</keyword>
<protein>
    <recommendedName>
        <fullName evidence="12">Homeobox domain-containing protein</fullName>
    </recommendedName>
</protein>
<feature type="domain" description="Homeobox" evidence="12">
    <location>
        <begin position="157"/>
        <end position="217"/>
    </location>
</feature>
<dbReference type="PANTHER" id="PTHR45714:SF11">
    <property type="entry name" value="HOMEOBOX-LEUCINE ZIPPER PROTEIN HAT3"/>
    <property type="match status" value="1"/>
</dbReference>
<organism evidence="13 14">
    <name type="scientific">Deinandra increscens subsp. villosa</name>
    <dbReference type="NCBI Taxonomy" id="3103831"/>
    <lineage>
        <taxon>Eukaryota</taxon>
        <taxon>Viridiplantae</taxon>
        <taxon>Streptophyta</taxon>
        <taxon>Embryophyta</taxon>
        <taxon>Tracheophyta</taxon>
        <taxon>Spermatophyta</taxon>
        <taxon>Magnoliopsida</taxon>
        <taxon>eudicotyledons</taxon>
        <taxon>Gunneridae</taxon>
        <taxon>Pentapetalae</taxon>
        <taxon>asterids</taxon>
        <taxon>campanulids</taxon>
        <taxon>Asterales</taxon>
        <taxon>Asteraceae</taxon>
        <taxon>Asteroideae</taxon>
        <taxon>Heliantheae alliance</taxon>
        <taxon>Madieae</taxon>
        <taxon>Madiinae</taxon>
        <taxon>Deinandra</taxon>
    </lineage>
</organism>
<feature type="compositionally biased region" description="Low complexity" evidence="11">
    <location>
        <begin position="280"/>
        <end position="289"/>
    </location>
</feature>
<dbReference type="Pfam" id="PF04618">
    <property type="entry name" value="HD-ZIP_N"/>
    <property type="match status" value="1"/>
</dbReference>
<evidence type="ECO:0000256" key="10">
    <source>
        <dbReference type="SAM" id="Coils"/>
    </source>
</evidence>
<evidence type="ECO:0000259" key="12">
    <source>
        <dbReference type="PROSITE" id="PS50071"/>
    </source>
</evidence>
<reference evidence="13 14" key="1">
    <citation type="submission" date="2024-04" db="EMBL/GenBank/DDBJ databases">
        <title>The reference genome of an endangered Asteraceae, Deinandra increscens subsp. villosa, native to the Central Coast of California.</title>
        <authorList>
            <person name="Guilliams M."/>
            <person name="Hasenstab-Lehman K."/>
            <person name="Meyer R."/>
            <person name="Mcevoy S."/>
        </authorList>
    </citation>
    <scope>NUCLEOTIDE SEQUENCE [LARGE SCALE GENOMIC DNA]</scope>
    <source>
        <tissue evidence="13">Leaf</tissue>
    </source>
</reference>
<dbReference type="SUPFAM" id="SSF46689">
    <property type="entry name" value="Homeodomain-like"/>
    <property type="match status" value="1"/>
</dbReference>
<keyword evidence="7 8" id="KW-0539">Nucleus</keyword>
<evidence type="ECO:0000256" key="2">
    <source>
        <dbReference type="ARBA" id="ARBA00006074"/>
    </source>
</evidence>
<evidence type="ECO:0000256" key="9">
    <source>
        <dbReference type="RuleBase" id="RU000682"/>
    </source>
</evidence>
<dbReference type="SUPFAM" id="SSF101447">
    <property type="entry name" value="Formin homology 2 domain (FH2 domain)"/>
    <property type="match status" value="1"/>
</dbReference>
<sequence length="333" mass="36849">MSEKDDGLGLSLSLKCPENDYPPPPPPPPPPPTGASGSSRLPLNLLPSPPVPFGQRHHHVANHQRLSFMINHAPISPPDLNPETRSYARVIDVNRPPSTSAVAALTAERDDDAFVSSPNSTVSSVSGKRVEREDNEAERESSSHGISGEEEDDGGDASAARKKLRLSKDQAAVLEETFKEHNTLNPKQKLALAKQLDLRPRQVEVWFQNRRARTKLKQTEVDCEYLKRCCDTLTEENRRLQKEVNELRALKLSPQFYMNMNPPTTLTMCPQCERVAVSSSSSSAATSSTHGPTGLPKALQVSMPSNHQKQTNLFLPRASIIPHRPVDAHHPRW</sequence>
<dbReference type="PROSITE" id="PS00027">
    <property type="entry name" value="HOMEOBOX_1"/>
    <property type="match status" value="1"/>
</dbReference>
<dbReference type="InterPro" id="IPR009057">
    <property type="entry name" value="Homeodomain-like_sf"/>
</dbReference>
<dbReference type="GO" id="GO:0005634">
    <property type="term" value="C:nucleus"/>
    <property type="evidence" value="ECO:0007669"/>
    <property type="project" value="UniProtKB-SubCell"/>
</dbReference>
<accession>A0AAP0D436</accession>
<dbReference type="PROSITE" id="PS50071">
    <property type="entry name" value="HOMEOBOX_2"/>
    <property type="match status" value="1"/>
</dbReference>
<dbReference type="Pfam" id="PF02183">
    <property type="entry name" value="HALZ"/>
    <property type="match status" value="1"/>
</dbReference>
<feature type="region of interest" description="Disordered" evidence="11">
    <location>
        <begin position="1"/>
        <end position="49"/>
    </location>
</feature>
<dbReference type="Gene3D" id="1.10.10.60">
    <property type="entry name" value="Homeodomain-like"/>
    <property type="match status" value="1"/>
</dbReference>
<dbReference type="InterPro" id="IPR006712">
    <property type="entry name" value="HD-ZIP_N"/>
</dbReference>
<dbReference type="SMART" id="SM00340">
    <property type="entry name" value="HALZ"/>
    <property type="match status" value="1"/>
</dbReference>
<keyword evidence="14" id="KW-1185">Reference proteome</keyword>
<evidence type="ECO:0000256" key="6">
    <source>
        <dbReference type="ARBA" id="ARBA00023163"/>
    </source>
</evidence>
<gene>
    <name evidence="13" type="ORF">SSX86_012342</name>
</gene>
<dbReference type="AlphaFoldDB" id="A0AAP0D436"/>
<dbReference type="PANTHER" id="PTHR45714">
    <property type="entry name" value="HOMEOBOX-LEUCINE ZIPPER PROTEIN HAT14"/>
    <property type="match status" value="1"/>
</dbReference>
<dbReference type="CDD" id="cd00086">
    <property type="entry name" value="homeodomain"/>
    <property type="match status" value="1"/>
</dbReference>
<feature type="compositionally biased region" description="Pro residues" evidence="11">
    <location>
        <begin position="20"/>
        <end position="33"/>
    </location>
</feature>
<dbReference type="GO" id="GO:0043565">
    <property type="term" value="F:sequence-specific DNA binding"/>
    <property type="evidence" value="ECO:0007669"/>
    <property type="project" value="InterPro"/>
</dbReference>
<feature type="compositionally biased region" description="Low complexity" evidence="11">
    <location>
        <begin position="115"/>
        <end position="126"/>
    </location>
</feature>
<evidence type="ECO:0000313" key="13">
    <source>
        <dbReference type="EMBL" id="KAK9068231.1"/>
    </source>
</evidence>
<evidence type="ECO:0000256" key="8">
    <source>
        <dbReference type="PROSITE-ProRule" id="PRU00108"/>
    </source>
</evidence>
<feature type="coiled-coil region" evidence="10">
    <location>
        <begin position="223"/>
        <end position="253"/>
    </location>
</feature>
<feature type="DNA-binding region" description="Homeobox" evidence="8">
    <location>
        <begin position="159"/>
        <end position="218"/>
    </location>
</feature>
<evidence type="ECO:0000313" key="14">
    <source>
        <dbReference type="Proteomes" id="UP001408789"/>
    </source>
</evidence>
<comment type="subcellular location">
    <subcellularLocation>
        <location evidence="1 8 9">Nucleus</location>
    </subcellularLocation>
</comment>
<evidence type="ECO:0000256" key="4">
    <source>
        <dbReference type="ARBA" id="ARBA00023125"/>
    </source>
</evidence>
<proteinExistence type="inferred from homology"/>
<dbReference type="InterPro" id="IPR001356">
    <property type="entry name" value="HD"/>
</dbReference>
<keyword evidence="10" id="KW-0175">Coiled coil</keyword>